<sequence>MAALTNRAVWQDACGVPSVVRDNSLPTNDELGEHEVLIKVHSWAINPCDYMLQDRDMIKYPVILGCDVSGTVEAVVPGSIAASQFQVGDRVFGFTANRGFQDYVVLEDKLMAKIPGDMAYSEAVVLGLCSATSSMLLFGKDYLHLDYPKKDVPKKGKSVLIWGGSSAVGSAAIQLAKGGGYDVIATCSKKNFDYVKGLGAVQVFDYKHPNVTEEIATELDKGACAGIFMAAGLKIGNIAAFNVAAASKQKISFVSSNLIDNIDDVPEGVDVKQPTVEDFKPIPECWFETILATFGEYLPEALANGTYKVAPPPMVVNRRGLEGIQEAIDRMKEDKISPIKLVVERP</sequence>
<dbReference type="SUPFAM" id="SSF51735">
    <property type="entry name" value="NAD(P)-binding Rossmann-fold domains"/>
    <property type="match status" value="1"/>
</dbReference>
<protein>
    <submittedName>
        <fullName evidence="4">Zinc-type alcohol dehydrogenase-like protein C2E1P3,01</fullName>
    </submittedName>
</protein>
<organism evidence="4 5">
    <name type="scientific">Talaromyces islandicus</name>
    <name type="common">Penicillium islandicum</name>
    <dbReference type="NCBI Taxonomy" id="28573"/>
    <lineage>
        <taxon>Eukaryota</taxon>
        <taxon>Fungi</taxon>
        <taxon>Dikarya</taxon>
        <taxon>Ascomycota</taxon>
        <taxon>Pezizomycotina</taxon>
        <taxon>Eurotiomycetes</taxon>
        <taxon>Eurotiomycetidae</taxon>
        <taxon>Eurotiales</taxon>
        <taxon>Trichocomaceae</taxon>
        <taxon>Talaromyces</taxon>
        <taxon>Talaromyces sect. Islandici</taxon>
    </lineage>
</organism>
<keyword evidence="2" id="KW-0560">Oxidoreductase</keyword>
<proteinExistence type="inferred from homology"/>
<dbReference type="CDD" id="cd08249">
    <property type="entry name" value="enoyl_reductase_like"/>
    <property type="match status" value="1"/>
</dbReference>
<dbReference type="OrthoDB" id="48317at2759"/>
<dbReference type="EMBL" id="CVMT01000012">
    <property type="protein sequence ID" value="CRG92380.1"/>
    <property type="molecule type" value="Genomic_DNA"/>
</dbReference>
<evidence type="ECO:0000313" key="5">
    <source>
        <dbReference type="Proteomes" id="UP000054383"/>
    </source>
</evidence>
<gene>
    <name evidence="4" type="ORF">PISL3812_09439</name>
</gene>
<dbReference type="InterPro" id="IPR013149">
    <property type="entry name" value="ADH-like_C"/>
</dbReference>
<name>A0A0U1MBK9_TALIS</name>
<dbReference type="AlphaFoldDB" id="A0A0U1MBK9"/>
<dbReference type="SUPFAM" id="SSF50129">
    <property type="entry name" value="GroES-like"/>
    <property type="match status" value="1"/>
</dbReference>
<evidence type="ECO:0000259" key="3">
    <source>
        <dbReference type="SMART" id="SM00829"/>
    </source>
</evidence>
<evidence type="ECO:0000256" key="2">
    <source>
        <dbReference type="ARBA" id="ARBA00023002"/>
    </source>
</evidence>
<dbReference type="InterPro" id="IPR036291">
    <property type="entry name" value="NAD(P)-bd_dom_sf"/>
</dbReference>
<dbReference type="Gene3D" id="3.90.180.10">
    <property type="entry name" value="Medium-chain alcohol dehydrogenases, catalytic domain"/>
    <property type="match status" value="1"/>
</dbReference>
<evidence type="ECO:0000313" key="4">
    <source>
        <dbReference type="EMBL" id="CRG92380.1"/>
    </source>
</evidence>
<evidence type="ECO:0000256" key="1">
    <source>
        <dbReference type="ARBA" id="ARBA00008072"/>
    </source>
</evidence>
<reference evidence="4 5" key="1">
    <citation type="submission" date="2015-04" db="EMBL/GenBank/DDBJ databases">
        <authorList>
            <person name="Syromyatnikov M.Y."/>
            <person name="Popov V.N."/>
        </authorList>
    </citation>
    <scope>NUCLEOTIDE SEQUENCE [LARGE SCALE GENOMIC DNA]</scope>
    <source>
        <strain evidence="4">WF-38-12</strain>
    </source>
</reference>
<dbReference type="Pfam" id="PF00107">
    <property type="entry name" value="ADH_zinc_N"/>
    <property type="match status" value="1"/>
</dbReference>
<dbReference type="STRING" id="28573.A0A0U1MBK9"/>
<dbReference type="Gene3D" id="3.40.50.720">
    <property type="entry name" value="NAD(P)-binding Rossmann-like Domain"/>
    <property type="match status" value="1"/>
</dbReference>
<dbReference type="Pfam" id="PF08240">
    <property type="entry name" value="ADH_N"/>
    <property type="match status" value="1"/>
</dbReference>
<dbReference type="PANTHER" id="PTHR45348">
    <property type="entry name" value="HYPOTHETICAL OXIDOREDUCTASE (EUROFUNG)"/>
    <property type="match status" value="1"/>
</dbReference>
<dbReference type="InterPro" id="IPR013154">
    <property type="entry name" value="ADH-like_N"/>
</dbReference>
<dbReference type="SMART" id="SM00829">
    <property type="entry name" value="PKS_ER"/>
    <property type="match status" value="1"/>
</dbReference>
<keyword evidence="5" id="KW-1185">Reference proteome</keyword>
<dbReference type="InterPro" id="IPR020843">
    <property type="entry name" value="ER"/>
</dbReference>
<dbReference type="InterPro" id="IPR011032">
    <property type="entry name" value="GroES-like_sf"/>
</dbReference>
<comment type="similarity">
    <text evidence="1">Belongs to the zinc-containing alcohol dehydrogenase family.</text>
</comment>
<accession>A0A0U1MBK9</accession>
<dbReference type="InterPro" id="IPR047122">
    <property type="entry name" value="Trans-enoyl_RdTase-like"/>
</dbReference>
<feature type="domain" description="Enoyl reductase (ER)" evidence="3">
    <location>
        <begin position="15"/>
        <end position="343"/>
    </location>
</feature>
<dbReference type="OMA" id="WAMNPAD"/>
<dbReference type="Proteomes" id="UP000054383">
    <property type="component" value="Unassembled WGS sequence"/>
</dbReference>
<dbReference type="GO" id="GO:0016651">
    <property type="term" value="F:oxidoreductase activity, acting on NAD(P)H"/>
    <property type="evidence" value="ECO:0007669"/>
    <property type="project" value="InterPro"/>
</dbReference>
<dbReference type="PANTHER" id="PTHR45348:SF2">
    <property type="entry name" value="ZINC-TYPE ALCOHOL DEHYDROGENASE-LIKE PROTEIN C2E1P3.01"/>
    <property type="match status" value="1"/>
</dbReference>